<accession>A0A919K7A9</accession>
<feature type="transmembrane region" description="Helical" evidence="1">
    <location>
        <begin position="161"/>
        <end position="182"/>
    </location>
</feature>
<feature type="transmembrane region" description="Helical" evidence="1">
    <location>
        <begin position="12"/>
        <end position="33"/>
    </location>
</feature>
<evidence type="ECO:0000256" key="1">
    <source>
        <dbReference type="SAM" id="Phobius"/>
    </source>
</evidence>
<proteinExistence type="predicted"/>
<evidence type="ECO:0000313" key="2">
    <source>
        <dbReference type="EMBL" id="GIF00980.1"/>
    </source>
</evidence>
<dbReference type="AlphaFoldDB" id="A0A919K7A9"/>
<feature type="transmembrane region" description="Helical" evidence="1">
    <location>
        <begin position="45"/>
        <end position="66"/>
    </location>
</feature>
<feature type="transmembrane region" description="Helical" evidence="1">
    <location>
        <begin position="86"/>
        <end position="110"/>
    </location>
</feature>
<organism evidence="2 3">
    <name type="scientific">Paractinoplanes rishiriensis</name>
    <dbReference type="NCBI Taxonomy" id="1050105"/>
    <lineage>
        <taxon>Bacteria</taxon>
        <taxon>Bacillati</taxon>
        <taxon>Actinomycetota</taxon>
        <taxon>Actinomycetes</taxon>
        <taxon>Micromonosporales</taxon>
        <taxon>Micromonosporaceae</taxon>
        <taxon>Paractinoplanes</taxon>
    </lineage>
</organism>
<comment type="caution">
    <text evidence="2">The sequence shown here is derived from an EMBL/GenBank/DDBJ whole genome shotgun (WGS) entry which is preliminary data.</text>
</comment>
<evidence type="ECO:0000313" key="3">
    <source>
        <dbReference type="Proteomes" id="UP000636960"/>
    </source>
</evidence>
<keyword evidence="1" id="KW-1133">Transmembrane helix</keyword>
<keyword evidence="1" id="KW-0812">Transmembrane</keyword>
<reference evidence="2" key="1">
    <citation type="submission" date="2021-01" db="EMBL/GenBank/DDBJ databases">
        <title>Whole genome shotgun sequence of Actinoplanes rishiriensis NBRC 108556.</title>
        <authorList>
            <person name="Komaki H."/>
            <person name="Tamura T."/>
        </authorList>
    </citation>
    <scope>NUCLEOTIDE SEQUENCE</scope>
    <source>
        <strain evidence="2">NBRC 108556</strain>
    </source>
</reference>
<dbReference type="Proteomes" id="UP000636960">
    <property type="component" value="Unassembled WGS sequence"/>
</dbReference>
<gene>
    <name evidence="2" type="ORF">Ari01nite_84440</name>
</gene>
<sequence length="221" mass="22785">MLAFLADAVDGVAGHIMVVVVSSGLGWGLAALLTGRAATGRRSAVTGATVLLVAATLVYYLLILVVSRRWSGGYLQDGSSADQYGLRSVAVMTTAWLVVSVVAGPVLGLLGQMSKTMPVPGAALAAGVACGLLASEGWQGITAAPPWRLLVAVVSSDAGYVRGFAAAQLAEVLVPFAVLVWLATVHRLWRVWPILLNAMILTAASGALCWHLLRAAANQLG</sequence>
<feature type="transmembrane region" description="Helical" evidence="1">
    <location>
        <begin position="122"/>
        <end position="141"/>
    </location>
</feature>
<name>A0A919K7A9_9ACTN</name>
<protein>
    <submittedName>
        <fullName evidence="2">Uncharacterized protein</fullName>
    </submittedName>
</protein>
<feature type="transmembrane region" description="Helical" evidence="1">
    <location>
        <begin position="194"/>
        <end position="213"/>
    </location>
</feature>
<keyword evidence="1" id="KW-0472">Membrane</keyword>
<dbReference type="EMBL" id="BOMV01000096">
    <property type="protein sequence ID" value="GIF00980.1"/>
    <property type="molecule type" value="Genomic_DNA"/>
</dbReference>
<keyword evidence="3" id="KW-1185">Reference proteome</keyword>